<organism evidence="18 19">
    <name type="scientific">Varroa destructor</name>
    <name type="common">Honeybee mite</name>
    <dbReference type="NCBI Taxonomy" id="109461"/>
    <lineage>
        <taxon>Eukaryota</taxon>
        <taxon>Metazoa</taxon>
        <taxon>Ecdysozoa</taxon>
        <taxon>Arthropoda</taxon>
        <taxon>Chelicerata</taxon>
        <taxon>Arachnida</taxon>
        <taxon>Acari</taxon>
        <taxon>Parasitiformes</taxon>
        <taxon>Mesostigmata</taxon>
        <taxon>Gamasina</taxon>
        <taxon>Dermanyssoidea</taxon>
        <taxon>Varroidae</taxon>
        <taxon>Varroa</taxon>
    </lineage>
</organism>
<comment type="subunit">
    <text evidence="3">Homodimer. Interacts with PKM.</text>
</comment>
<feature type="region of interest" description="Disordered" evidence="16">
    <location>
        <begin position="1"/>
        <end position="26"/>
    </location>
</feature>
<dbReference type="RefSeq" id="XP_022647685.1">
    <property type="nucleotide sequence ID" value="XM_022791950.1"/>
</dbReference>
<evidence type="ECO:0000256" key="3">
    <source>
        <dbReference type="ARBA" id="ARBA00011388"/>
    </source>
</evidence>
<evidence type="ECO:0000256" key="13">
    <source>
        <dbReference type="ARBA" id="ARBA00029347"/>
    </source>
</evidence>
<dbReference type="GO" id="GO:0005634">
    <property type="term" value="C:nucleus"/>
    <property type="evidence" value="ECO:0007669"/>
    <property type="project" value="TreeGrafter"/>
</dbReference>
<dbReference type="Pfam" id="PF03630">
    <property type="entry name" value="Fumble"/>
    <property type="match status" value="1"/>
</dbReference>
<evidence type="ECO:0000259" key="17">
    <source>
        <dbReference type="Pfam" id="PF01937"/>
    </source>
</evidence>
<dbReference type="EnsemblMetazoa" id="XM_022791948">
    <property type="protein sequence ID" value="XP_022647683"/>
    <property type="gene ID" value="LOC111244647"/>
</dbReference>
<dbReference type="RefSeq" id="XP_022647683.1">
    <property type="nucleotide sequence ID" value="XM_022791948.1"/>
</dbReference>
<evidence type="ECO:0000256" key="10">
    <source>
        <dbReference type="ARBA" id="ARBA00022993"/>
    </source>
</evidence>
<dbReference type="RefSeq" id="XP_022647687.1">
    <property type="nucleotide sequence ID" value="XM_022791952.1"/>
</dbReference>
<evidence type="ECO:0000256" key="14">
    <source>
        <dbReference type="ARBA" id="ARBA00032948"/>
    </source>
</evidence>
<dbReference type="EnsemblMetazoa" id="XM_022791949">
    <property type="protein sequence ID" value="XP_022647684"/>
    <property type="gene ID" value="LOC111244647"/>
</dbReference>
<keyword evidence="12" id="KW-0464">Manganese</keyword>
<evidence type="ECO:0000256" key="6">
    <source>
        <dbReference type="ARBA" id="ARBA00022723"/>
    </source>
</evidence>
<dbReference type="OMA" id="HAIIMRT"/>
<feature type="compositionally biased region" description="Polar residues" evidence="16">
    <location>
        <begin position="1"/>
        <end position="11"/>
    </location>
</feature>
<evidence type="ECO:0000313" key="18">
    <source>
        <dbReference type="EnsemblMetazoa" id="XP_022647684"/>
    </source>
</evidence>
<dbReference type="PANTHER" id="PTHR12280:SF20">
    <property type="entry name" value="4'-PHOSPHOPANTETHEINE PHOSPHATASE"/>
    <property type="match status" value="1"/>
</dbReference>
<dbReference type="PANTHER" id="PTHR12280">
    <property type="entry name" value="PANTOTHENATE KINASE"/>
    <property type="match status" value="1"/>
</dbReference>
<dbReference type="InterPro" id="IPR002791">
    <property type="entry name" value="ARMT1-like_metal-bd"/>
</dbReference>
<feature type="domain" description="Damage-control phosphatase ARMT1-like metal-binding" evidence="17">
    <location>
        <begin position="582"/>
        <end position="861"/>
    </location>
</feature>
<dbReference type="Gene3D" id="3.30.420.40">
    <property type="match status" value="1"/>
</dbReference>
<keyword evidence="19" id="KW-1185">Reference proteome</keyword>
<reference evidence="18" key="1">
    <citation type="submission" date="2021-01" db="UniProtKB">
        <authorList>
            <consortium name="EnsemblMetazoa"/>
        </authorList>
    </citation>
    <scope>IDENTIFICATION</scope>
</reference>
<dbReference type="SUPFAM" id="SSF111321">
    <property type="entry name" value="AF1104-like"/>
    <property type="match status" value="1"/>
</dbReference>
<dbReference type="InterPro" id="IPR043129">
    <property type="entry name" value="ATPase_NBD"/>
</dbReference>
<comment type="function">
    <text evidence="15">Phosphatase which shows a preference for 4'-phosphopantetheine and its oxidatively damaged forms (sulfonate or S-sulfonate), providing strong indirect evidence that the phosphatase activity pre-empts damage in the coenzyme A (CoA) pathway. Hydrolyzing excess 4'-phosphopantetheine could constitute a directed overflow mechanism to prevent its oxidation to the S-sulfonate, sulfonate, or other forms. Hydrolyzing 4'-phosphopantetheine sulfonate or S-sulfonate would forestall their conversion to inactive forms of CoA and acyl carrier protein. May play a role in the physiological regulation of CoA intracellular levels.</text>
</comment>
<evidence type="ECO:0000256" key="9">
    <source>
        <dbReference type="ARBA" id="ARBA00022840"/>
    </source>
</evidence>
<dbReference type="RefSeq" id="XP_022647684.1">
    <property type="nucleotide sequence ID" value="XM_022791949.1"/>
</dbReference>
<dbReference type="KEGG" id="vde:111244647"/>
<keyword evidence="5" id="KW-0533">Nickel</keyword>
<dbReference type="RefSeq" id="XP_022647686.1">
    <property type="nucleotide sequence ID" value="XM_022791951.1"/>
</dbReference>
<evidence type="ECO:0000256" key="4">
    <source>
        <dbReference type="ARBA" id="ARBA00019490"/>
    </source>
</evidence>
<sequence>MSGQRGKQPTIQPEDDKDGFPSLRKTPLNPNAFSVPLFPNVPLSSGMNSRLHYPVPDMLSDISPPFHAGSQAPGSPSIQKPDYELPLTIAGIEKQNVKWMGLDVGGSLAKVAYFAQPPVKKPDYLQQRYLDSTLNQLHLAKFDSSKLDECLKFIRRKGLSEIHATGGGSIVNKDRMKQVLTRTCKLVLEDEVKCVVKGANFLLKKVPNEVFKKSTDSESQRCTAENSLDCVFPINEPTCDPFPYLLVHIASGVSVVKVESETQFERVGSSTLGGSSFWGLGSLLTGAEDFGELCGLVEADQRIGTTYNIERIYGSDHKNISSSLERSPGSTPKFTHLVPNAEGAPQATQIPTSVKPDTCGDDLKLEDNVSRSELAMSLLRMISSDIAQLASLYALSQEIKRVYFTGYFLRSRPMSIHLLRSALHYWSKEQVEPHFFRHEGYLGAIGALSACVDADADTDEQKHFHMASWEENYACSALPDEPLGVQSHVAFDRIDCALVICPLLATPDIYVPDREDLVENGQAREYWLTTLWKSMDSVCAKAARSWPDMPHVTTKSNVAMLRYRQIIEYLWQHPSTFGPLSVRSLLDMREQCLVQCGFVDPFMKEKKQEVTEALSLLSTLVRGLDNQDVEERWNNLTLGILQGNVFDYGAQAVVNERREAQEQNIHFGFANVRDRIQMAKCVQGSRAAWISRMKDNAAPPYRRVAIFIDNCGFDLVLGVIPFARELLKCQQTSVILCANSRPALNDVTIEELKIISPQIAVVDQLWRQAVEEGRVELVDSGQGSPCLDLTRINSYTAETLADCDLLIIEGMGRAIHTNYLLSDAYEKRTSEYLRMRTDFTCDSIRAAVLKTPFVAESLGGRIYDYVFYFTEGQVRSKEDTEVKRSTR</sequence>
<keyword evidence="6" id="KW-0479">Metal-binding</keyword>
<comment type="cofactor">
    <cofactor evidence="2">
        <name>Ni(2+)</name>
        <dbReference type="ChEBI" id="CHEBI:49786"/>
    </cofactor>
</comment>
<evidence type="ECO:0000256" key="1">
    <source>
        <dbReference type="ARBA" id="ARBA00001936"/>
    </source>
</evidence>
<dbReference type="EnsemblMetazoa" id="XM_022791950">
    <property type="protein sequence ID" value="XP_022647685"/>
    <property type="gene ID" value="LOC111244647"/>
</dbReference>
<dbReference type="Gene3D" id="3.40.50.10880">
    <property type="entry name" value="Uncharacterised protein PF01937, DUF89, domain 3"/>
    <property type="match status" value="1"/>
</dbReference>
<dbReference type="Pfam" id="PF01937">
    <property type="entry name" value="ARMT1-like_dom"/>
    <property type="match status" value="1"/>
</dbReference>
<dbReference type="EnsemblMetazoa" id="XM_022791951">
    <property type="protein sequence ID" value="XP_022647686"/>
    <property type="gene ID" value="LOC111244647"/>
</dbReference>
<dbReference type="GO" id="GO:0005524">
    <property type="term" value="F:ATP binding"/>
    <property type="evidence" value="ECO:0007669"/>
    <property type="project" value="UniProtKB-KW"/>
</dbReference>
<protein>
    <recommendedName>
        <fullName evidence="4">4'-phosphopantetheine phosphatase</fullName>
    </recommendedName>
    <alternativeName>
        <fullName evidence="14">Inactive pantothenic acid kinase 4</fullName>
    </alternativeName>
</protein>
<proteinExistence type="predicted"/>
<dbReference type="GO" id="GO:0046872">
    <property type="term" value="F:metal ion binding"/>
    <property type="evidence" value="ECO:0007669"/>
    <property type="project" value="UniProtKB-KW"/>
</dbReference>
<evidence type="ECO:0000256" key="15">
    <source>
        <dbReference type="ARBA" id="ARBA00046055"/>
    </source>
</evidence>
<keyword evidence="11" id="KW-0944">Nitration</keyword>
<dbReference type="InterPro" id="IPR004567">
    <property type="entry name" value="Type_II_PanK"/>
</dbReference>
<keyword evidence="8" id="KW-0378">Hydrolase</keyword>
<dbReference type="GO" id="GO:0004594">
    <property type="term" value="F:pantothenate kinase activity"/>
    <property type="evidence" value="ECO:0007669"/>
    <property type="project" value="TreeGrafter"/>
</dbReference>
<evidence type="ECO:0000256" key="2">
    <source>
        <dbReference type="ARBA" id="ARBA00001967"/>
    </source>
</evidence>
<keyword evidence="7" id="KW-0547">Nucleotide-binding</keyword>
<evidence type="ECO:0000256" key="5">
    <source>
        <dbReference type="ARBA" id="ARBA00022596"/>
    </source>
</evidence>
<evidence type="ECO:0000256" key="8">
    <source>
        <dbReference type="ARBA" id="ARBA00022801"/>
    </source>
</evidence>
<dbReference type="InParanoid" id="A0A7M7JKR6"/>
<dbReference type="InterPro" id="IPR036075">
    <property type="entry name" value="ARMT-1-like_metal-bd_sf"/>
</dbReference>
<name>A0A7M7JKR6_VARDE</name>
<dbReference type="Gene3D" id="3.30.420.510">
    <property type="match status" value="1"/>
</dbReference>
<dbReference type="InterPro" id="IPR035073">
    <property type="entry name" value="At2g17340_3_helix_bundle"/>
</dbReference>
<dbReference type="OrthoDB" id="498611at2759"/>
<evidence type="ECO:0000256" key="12">
    <source>
        <dbReference type="ARBA" id="ARBA00023211"/>
    </source>
</evidence>
<evidence type="ECO:0000313" key="19">
    <source>
        <dbReference type="Proteomes" id="UP000594260"/>
    </source>
</evidence>
<comment type="cofactor">
    <cofactor evidence="1">
        <name>Mn(2+)</name>
        <dbReference type="ChEBI" id="CHEBI:29035"/>
    </cofactor>
</comment>
<evidence type="ECO:0000256" key="16">
    <source>
        <dbReference type="SAM" id="MobiDB-lite"/>
    </source>
</evidence>
<dbReference type="SUPFAM" id="SSF53067">
    <property type="entry name" value="Actin-like ATPase domain"/>
    <property type="match status" value="2"/>
</dbReference>
<dbReference type="GO" id="GO:0005829">
    <property type="term" value="C:cytosol"/>
    <property type="evidence" value="ECO:0007669"/>
    <property type="project" value="TreeGrafter"/>
</dbReference>
<dbReference type="Gene3D" id="1.20.1700.10">
    <property type="entry name" value="AF1104-like"/>
    <property type="match status" value="1"/>
</dbReference>
<dbReference type="AlphaFoldDB" id="A0A7M7JKR6"/>
<keyword evidence="9" id="KW-0067">ATP-binding</keyword>
<dbReference type="GeneID" id="111244647"/>
<comment type="catalytic activity">
    <reaction evidence="13">
        <text>(R)-4'-phospho-S-sulfopantetheine + H2O = (R)-S-sulfopantetheine + phosphate</text>
        <dbReference type="Rhea" id="RHEA:68340"/>
        <dbReference type="ChEBI" id="CHEBI:15377"/>
        <dbReference type="ChEBI" id="CHEBI:43474"/>
        <dbReference type="ChEBI" id="CHEBI:177302"/>
        <dbReference type="ChEBI" id="CHEBI:177303"/>
    </reaction>
    <physiologicalReaction direction="left-to-right" evidence="13">
        <dbReference type="Rhea" id="RHEA:68341"/>
    </physiologicalReaction>
</comment>
<dbReference type="EnsemblMetazoa" id="XM_022791952">
    <property type="protein sequence ID" value="XP_022647687"/>
    <property type="gene ID" value="LOC111244647"/>
</dbReference>
<keyword evidence="10" id="KW-0173">Coenzyme A biosynthesis</keyword>
<evidence type="ECO:0000256" key="7">
    <source>
        <dbReference type="ARBA" id="ARBA00022741"/>
    </source>
</evidence>
<accession>A0A7M7JKR6</accession>
<dbReference type="GO" id="GO:0016787">
    <property type="term" value="F:hydrolase activity"/>
    <property type="evidence" value="ECO:0007669"/>
    <property type="project" value="UniProtKB-KW"/>
</dbReference>
<dbReference type="Proteomes" id="UP000594260">
    <property type="component" value="Unplaced"/>
</dbReference>
<evidence type="ECO:0000256" key="11">
    <source>
        <dbReference type="ARBA" id="ARBA00023074"/>
    </source>
</evidence>
<dbReference type="GO" id="GO:0015937">
    <property type="term" value="P:coenzyme A biosynthetic process"/>
    <property type="evidence" value="ECO:0007669"/>
    <property type="project" value="UniProtKB-KW"/>
</dbReference>